<protein>
    <recommendedName>
        <fullName evidence="2">Sulfatase-modifying factor enzyme-like domain-containing protein</fullName>
    </recommendedName>
</protein>
<dbReference type="AlphaFoldDB" id="A0A3B0ZSP7"/>
<evidence type="ECO:0000256" key="1">
    <source>
        <dbReference type="SAM" id="MobiDB-lite"/>
    </source>
</evidence>
<accession>A0A3B0ZSP7</accession>
<sequence>MSRVKWTGLILASGVLLACDKNPGLDSAASVQDSSTAKPAAHALPAKAKASTKKSPEDMLSESELQLGLTSLLTATIPMVMVPASEFIMGSNKVDDEGLQERYGFSTPLFVNEHPQHKRTIGAFMIDTYETSKAEYKEFILSTDRLLPFLWGNNGYGLTMEEAGRMEITRLREIAANDFKLDMDTREMAREPLMAAMVEVQKKMDVLPATDVTWQEAAVYCQWRGKRLPAETEWERAARGTDGNEYPWGSQWDVKITNTGDDSDWENGIAPIGSYPQNVSPVGAFDMAGNVWEWVADWYQPYEGSDYKSDLFGEKNKVIRGGGGGVGHYALSMFFRGAARQFAEVALRSEDVGFRCVKEI</sequence>
<name>A0A3B0ZSP7_9ZZZZ</name>
<evidence type="ECO:0000259" key="2">
    <source>
        <dbReference type="Pfam" id="PF03781"/>
    </source>
</evidence>
<proteinExistence type="predicted"/>
<dbReference type="InterPro" id="IPR005532">
    <property type="entry name" value="SUMF_dom"/>
</dbReference>
<gene>
    <name evidence="3" type="ORF">MNBD_GAMMA17-680</name>
</gene>
<feature type="compositionally biased region" description="Low complexity" evidence="1">
    <location>
        <begin position="37"/>
        <end position="49"/>
    </location>
</feature>
<dbReference type="InterPro" id="IPR051043">
    <property type="entry name" value="Sulfatase_Mod_Factor_Kinase"/>
</dbReference>
<feature type="region of interest" description="Disordered" evidence="1">
    <location>
        <begin position="27"/>
        <end position="59"/>
    </location>
</feature>
<evidence type="ECO:0000313" key="3">
    <source>
        <dbReference type="EMBL" id="VAW90377.1"/>
    </source>
</evidence>
<dbReference type="PROSITE" id="PS51257">
    <property type="entry name" value="PROKAR_LIPOPROTEIN"/>
    <property type="match status" value="1"/>
</dbReference>
<dbReference type="EMBL" id="UOFQ01000184">
    <property type="protein sequence ID" value="VAW90377.1"/>
    <property type="molecule type" value="Genomic_DNA"/>
</dbReference>
<dbReference type="PANTHER" id="PTHR23150">
    <property type="entry name" value="SULFATASE MODIFYING FACTOR 1, 2"/>
    <property type="match status" value="1"/>
</dbReference>
<organism evidence="3">
    <name type="scientific">hydrothermal vent metagenome</name>
    <dbReference type="NCBI Taxonomy" id="652676"/>
    <lineage>
        <taxon>unclassified sequences</taxon>
        <taxon>metagenomes</taxon>
        <taxon>ecological metagenomes</taxon>
    </lineage>
</organism>
<dbReference type="SUPFAM" id="SSF56436">
    <property type="entry name" value="C-type lectin-like"/>
    <property type="match status" value="1"/>
</dbReference>
<feature type="domain" description="Sulfatase-modifying factor enzyme-like" evidence="2">
    <location>
        <begin position="79"/>
        <end position="358"/>
    </location>
</feature>
<dbReference type="PANTHER" id="PTHR23150:SF19">
    <property type="entry name" value="FORMYLGLYCINE-GENERATING ENZYME"/>
    <property type="match status" value="1"/>
</dbReference>
<dbReference type="Gene3D" id="3.90.1580.10">
    <property type="entry name" value="paralog of FGE (formylglycine-generating enzyme)"/>
    <property type="match status" value="1"/>
</dbReference>
<reference evidence="3" key="1">
    <citation type="submission" date="2018-06" db="EMBL/GenBank/DDBJ databases">
        <authorList>
            <person name="Zhirakovskaya E."/>
        </authorList>
    </citation>
    <scope>NUCLEOTIDE SEQUENCE</scope>
</reference>
<dbReference type="InterPro" id="IPR016187">
    <property type="entry name" value="CTDL_fold"/>
</dbReference>
<dbReference type="Pfam" id="PF03781">
    <property type="entry name" value="FGE-sulfatase"/>
    <property type="match status" value="1"/>
</dbReference>
<dbReference type="GO" id="GO:0120147">
    <property type="term" value="F:formylglycine-generating oxidase activity"/>
    <property type="evidence" value="ECO:0007669"/>
    <property type="project" value="TreeGrafter"/>
</dbReference>
<dbReference type="InterPro" id="IPR042095">
    <property type="entry name" value="SUMF_sf"/>
</dbReference>